<evidence type="ECO:0000256" key="2">
    <source>
        <dbReference type="ARBA" id="ARBA00022764"/>
    </source>
</evidence>
<dbReference type="InterPro" id="IPR023058">
    <property type="entry name" value="PPIase_PpiC_CS"/>
</dbReference>
<name>A0A7C9JRF5_9GAMM</name>
<evidence type="ECO:0000256" key="6">
    <source>
        <dbReference type="PROSITE-ProRule" id="PRU00278"/>
    </source>
</evidence>
<protein>
    <submittedName>
        <fullName evidence="8">Peptidylprolyl isomerase</fullName>
    </submittedName>
</protein>
<evidence type="ECO:0000256" key="1">
    <source>
        <dbReference type="ARBA" id="ARBA00022729"/>
    </source>
</evidence>
<dbReference type="Pfam" id="PF09312">
    <property type="entry name" value="SurA_N"/>
    <property type="match status" value="1"/>
</dbReference>
<dbReference type="Proteomes" id="UP000480312">
    <property type="component" value="Unassembled WGS sequence"/>
</dbReference>
<dbReference type="SUPFAM" id="SSF109998">
    <property type="entry name" value="Triger factor/SurA peptide-binding domain-like"/>
    <property type="match status" value="1"/>
</dbReference>
<reference evidence="8 9" key="1">
    <citation type="submission" date="2020-01" db="EMBL/GenBank/DDBJ databases">
        <title>Whole genome sequencing of Halomonas alkaliphila strain LS44.</title>
        <authorList>
            <person name="Kumar S."/>
            <person name="Paul D."/>
            <person name="Shouche Y."/>
            <person name="Suryavanshi M.V."/>
        </authorList>
    </citation>
    <scope>NUCLEOTIDE SEQUENCE [LARGE SCALE GENOMIC DNA]</scope>
    <source>
        <strain evidence="8 9">LS44</strain>
    </source>
</reference>
<proteinExistence type="predicted"/>
<dbReference type="InterPro" id="IPR000297">
    <property type="entry name" value="PPIase_PpiC"/>
</dbReference>
<dbReference type="AlphaFoldDB" id="A0A7C9JRF5"/>
<sequence length="345" mass="39210">MTTRKTLLTRALKTRAKLLSAGGMLAICLGTGAALVPLAVHAQNFESTQRQMLDRVVAVVNDGVIMQSELSDRLAQVEQQAQAQGGNLPPRDQLIQQVLERMVVDEIQLQMARQANLSVDDTELNRQLRTIAESNGMTLDEFADVVEADGMTLASVREEVRREMLMRQVQQRQISQRVSVNERDVERFLSQQPSQQGQAFSEETRARHVLVELTPNRDENQARTRAEQARQRLQQGEDFASVAREFSDDRGSAMNGGELGWVRPGQTVPAFEEAMSSLSTGQLSEPVRSQFGYHVIEVLERRRQDVTEESQREQVRQAIFQRRADEELQVWQREIREQAFVDIRL</sequence>
<keyword evidence="1" id="KW-0732">Signal</keyword>
<dbReference type="OrthoDB" id="14196at2"/>
<dbReference type="InterPro" id="IPR050280">
    <property type="entry name" value="OMP_Chaperone_SurA"/>
</dbReference>
<feature type="domain" description="PpiC" evidence="7">
    <location>
        <begin position="201"/>
        <end position="300"/>
    </location>
</feature>
<accession>A0A7C9JRF5</accession>
<dbReference type="InterPro" id="IPR027304">
    <property type="entry name" value="Trigger_fact/SurA_dom_sf"/>
</dbReference>
<dbReference type="EMBL" id="JAAEHK010000004">
    <property type="protein sequence ID" value="NDL69860.1"/>
    <property type="molecule type" value="Genomic_DNA"/>
</dbReference>
<dbReference type="RefSeq" id="WP_162217788.1">
    <property type="nucleotide sequence ID" value="NZ_JAAEHK010000004.1"/>
</dbReference>
<evidence type="ECO:0000256" key="5">
    <source>
        <dbReference type="ARBA" id="ARBA00023235"/>
    </source>
</evidence>
<dbReference type="InterPro" id="IPR015391">
    <property type="entry name" value="SurA_N"/>
</dbReference>
<organism evidence="8 9">
    <name type="scientific">Vreelandella alkaliphila</name>
    <dbReference type="NCBI Taxonomy" id="272774"/>
    <lineage>
        <taxon>Bacteria</taxon>
        <taxon>Pseudomonadati</taxon>
        <taxon>Pseudomonadota</taxon>
        <taxon>Gammaproteobacteria</taxon>
        <taxon>Oceanospirillales</taxon>
        <taxon>Halomonadaceae</taxon>
        <taxon>Vreelandella</taxon>
    </lineage>
</organism>
<dbReference type="GO" id="GO:0003755">
    <property type="term" value="F:peptidyl-prolyl cis-trans isomerase activity"/>
    <property type="evidence" value="ECO:0007669"/>
    <property type="project" value="UniProtKB-KW"/>
</dbReference>
<dbReference type="PANTHER" id="PTHR47637:SF1">
    <property type="entry name" value="CHAPERONE SURA"/>
    <property type="match status" value="1"/>
</dbReference>
<keyword evidence="2" id="KW-0574">Periplasm</keyword>
<gene>
    <name evidence="8" type="ORF">GPL32_04970</name>
</gene>
<dbReference type="PROSITE" id="PS50198">
    <property type="entry name" value="PPIC_PPIASE_2"/>
    <property type="match status" value="1"/>
</dbReference>
<keyword evidence="5 6" id="KW-0413">Isomerase</keyword>
<dbReference type="InterPro" id="IPR046357">
    <property type="entry name" value="PPIase_dom_sf"/>
</dbReference>
<dbReference type="Pfam" id="PF00639">
    <property type="entry name" value="Rotamase"/>
    <property type="match status" value="1"/>
</dbReference>
<dbReference type="Gene3D" id="3.10.50.40">
    <property type="match status" value="1"/>
</dbReference>
<keyword evidence="3 6" id="KW-0697">Rotamase</keyword>
<dbReference type="SUPFAM" id="SSF54534">
    <property type="entry name" value="FKBP-like"/>
    <property type="match status" value="1"/>
</dbReference>
<dbReference type="PROSITE" id="PS01096">
    <property type="entry name" value="PPIC_PPIASE_1"/>
    <property type="match status" value="1"/>
</dbReference>
<keyword evidence="4" id="KW-0143">Chaperone</keyword>
<comment type="caution">
    <text evidence="8">The sequence shown here is derived from an EMBL/GenBank/DDBJ whole genome shotgun (WGS) entry which is preliminary data.</text>
</comment>
<evidence type="ECO:0000259" key="7">
    <source>
        <dbReference type="PROSITE" id="PS50198"/>
    </source>
</evidence>
<evidence type="ECO:0000313" key="9">
    <source>
        <dbReference type="Proteomes" id="UP000480312"/>
    </source>
</evidence>
<evidence type="ECO:0000256" key="3">
    <source>
        <dbReference type="ARBA" id="ARBA00023110"/>
    </source>
</evidence>
<evidence type="ECO:0000256" key="4">
    <source>
        <dbReference type="ARBA" id="ARBA00023186"/>
    </source>
</evidence>
<dbReference type="PANTHER" id="PTHR47637">
    <property type="entry name" value="CHAPERONE SURA"/>
    <property type="match status" value="1"/>
</dbReference>
<dbReference type="Gene3D" id="1.10.4030.10">
    <property type="entry name" value="Porin chaperone SurA, peptide-binding domain"/>
    <property type="match status" value="1"/>
</dbReference>
<evidence type="ECO:0000313" key="8">
    <source>
        <dbReference type="EMBL" id="NDL69860.1"/>
    </source>
</evidence>